<accession>A0A834L8P3</accession>
<comment type="caution">
    <text evidence="2">The sequence shown here is derived from an EMBL/GenBank/DDBJ whole genome shotgun (WGS) entry which is preliminary data.</text>
</comment>
<dbReference type="AlphaFoldDB" id="A0A834L8P3"/>
<dbReference type="Proteomes" id="UP000626092">
    <property type="component" value="Unassembled WGS sequence"/>
</dbReference>
<organism evidence="2 3">
    <name type="scientific">Rhododendron simsii</name>
    <name type="common">Sims's rhododendron</name>
    <dbReference type="NCBI Taxonomy" id="118357"/>
    <lineage>
        <taxon>Eukaryota</taxon>
        <taxon>Viridiplantae</taxon>
        <taxon>Streptophyta</taxon>
        <taxon>Embryophyta</taxon>
        <taxon>Tracheophyta</taxon>
        <taxon>Spermatophyta</taxon>
        <taxon>Magnoliopsida</taxon>
        <taxon>eudicotyledons</taxon>
        <taxon>Gunneridae</taxon>
        <taxon>Pentapetalae</taxon>
        <taxon>asterids</taxon>
        <taxon>Ericales</taxon>
        <taxon>Ericaceae</taxon>
        <taxon>Ericoideae</taxon>
        <taxon>Rhodoreae</taxon>
        <taxon>Rhododendron</taxon>
    </lineage>
</organism>
<evidence type="ECO:0000313" key="2">
    <source>
        <dbReference type="EMBL" id="KAF7127745.1"/>
    </source>
</evidence>
<evidence type="ECO:0000256" key="1">
    <source>
        <dbReference type="SAM" id="MobiDB-lite"/>
    </source>
</evidence>
<reference evidence="2" key="1">
    <citation type="submission" date="2019-11" db="EMBL/GenBank/DDBJ databases">
        <authorList>
            <person name="Liu Y."/>
            <person name="Hou J."/>
            <person name="Li T.-Q."/>
            <person name="Guan C.-H."/>
            <person name="Wu X."/>
            <person name="Wu H.-Z."/>
            <person name="Ling F."/>
            <person name="Zhang R."/>
            <person name="Shi X.-G."/>
            <person name="Ren J.-P."/>
            <person name="Chen E.-F."/>
            <person name="Sun J.-M."/>
        </authorList>
    </citation>
    <scope>NUCLEOTIDE SEQUENCE</scope>
    <source>
        <strain evidence="2">Adult_tree_wgs_1</strain>
        <tissue evidence="2">Leaves</tissue>
    </source>
</reference>
<sequence>MVLGGQYRVIFIKAFGAGYDTSQIPHDSPFHKTGFCVAAAAALNVEDYAGEEAEENGEKNDEDYAGVEAEGNGEKSDEGDKVVDGKATVEIGEIDVEGRSVIP</sequence>
<feature type="compositionally biased region" description="Basic and acidic residues" evidence="1">
    <location>
        <begin position="72"/>
        <end position="81"/>
    </location>
</feature>
<feature type="compositionally biased region" description="Acidic residues" evidence="1">
    <location>
        <begin position="48"/>
        <end position="65"/>
    </location>
</feature>
<evidence type="ECO:0000313" key="3">
    <source>
        <dbReference type="Proteomes" id="UP000626092"/>
    </source>
</evidence>
<proteinExistence type="predicted"/>
<keyword evidence="3" id="KW-1185">Reference proteome</keyword>
<protein>
    <submittedName>
        <fullName evidence="2">Uncharacterized protein</fullName>
    </submittedName>
</protein>
<gene>
    <name evidence="2" type="ORF">RHSIM_Rhsim11G0176300</name>
</gene>
<feature type="region of interest" description="Disordered" evidence="1">
    <location>
        <begin position="48"/>
        <end position="81"/>
    </location>
</feature>
<dbReference type="EMBL" id="WJXA01000011">
    <property type="protein sequence ID" value="KAF7127745.1"/>
    <property type="molecule type" value="Genomic_DNA"/>
</dbReference>
<name>A0A834L8P3_RHOSS</name>